<keyword evidence="8 12" id="KW-1133">Transmembrane helix</keyword>
<accession>A0ABZ2GZE4</accession>
<dbReference type="InterPro" id="IPR003524">
    <property type="entry name" value="PNAcMuramoyl-5peptid_Trfase"/>
</dbReference>
<evidence type="ECO:0000256" key="2">
    <source>
        <dbReference type="ARBA" id="ARBA00005583"/>
    </source>
</evidence>
<feature type="transmembrane region" description="Helical" evidence="12">
    <location>
        <begin position="75"/>
        <end position="96"/>
    </location>
</feature>
<evidence type="ECO:0000256" key="5">
    <source>
        <dbReference type="ARBA" id="ARBA00022692"/>
    </source>
</evidence>
<evidence type="ECO:0000256" key="4">
    <source>
        <dbReference type="ARBA" id="ARBA00022679"/>
    </source>
</evidence>
<feature type="transmembrane region" description="Helical" evidence="12">
    <location>
        <begin position="6"/>
        <end position="26"/>
    </location>
</feature>
<reference evidence="14" key="1">
    <citation type="submission" date="2023-09" db="EMBL/GenBank/DDBJ databases">
        <title>Genomes of two closely related lineages of the louse Polyplax serrata with different host specificities.</title>
        <authorList>
            <person name="Martinu J."/>
            <person name="Tarabai H."/>
            <person name="Stefka J."/>
            <person name="Hypsa V."/>
        </authorList>
    </citation>
    <scope>NUCLEOTIDE SEQUENCE [LARGE SCALE GENOMIC DNA]</scope>
    <source>
        <strain evidence="14">98ZLc_SE</strain>
    </source>
</reference>
<keyword evidence="4 12" id="KW-0808">Transferase</keyword>
<dbReference type="Pfam" id="PF10555">
    <property type="entry name" value="MraY_sig1"/>
    <property type="match status" value="1"/>
</dbReference>
<dbReference type="EC" id="2.7.8.13" evidence="12 13"/>
<sequence length="341" mass="38725">MLRSILSGITAFLFCLFFGNLIIRYLKKFNIRQILRCTKHSDNLLKRNTPTMGGILIIFSICFSCLIWGDLYQSNLWIAIFVVVCFGIVGVVDDYLKLIYKDHGGLSVCYKYFFESLIVISVLIYLYFNSSNNIQTRLIIPLFNGICVDIGPIFLLLDYIVIMGSSNAVNLTDGLDGLVIFPIITNIGFLCLLIYMISGIGSIYYCNIPILFNIKELVVFCFSIIGSVLGFLWYNCYPAQIFMGDTGSLAIGSALGIISVIGRQEFFLMITGGVFILEAMSVIFQVLYFKYTKGRRLFNMTPLHHHFELKGLHESKIIVRFWIVNIVFMFIGLFILIISLI</sequence>
<feature type="transmembrane region" description="Helical" evidence="12">
    <location>
        <begin position="49"/>
        <end position="69"/>
    </location>
</feature>
<dbReference type="HAMAP" id="MF_00038">
    <property type="entry name" value="MraY"/>
    <property type="match status" value="1"/>
</dbReference>
<evidence type="ECO:0000256" key="12">
    <source>
        <dbReference type="HAMAP-Rule" id="MF_00038"/>
    </source>
</evidence>
<feature type="transmembrane region" description="Helical" evidence="12">
    <location>
        <begin position="108"/>
        <end position="128"/>
    </location>
</feature>
<keyword evidence="10 12" id="KW-0131">Cell cycle</keyword>
<evidence type="ECO:0000256" key="3">
    <source>
        <dbReference type="ARBA" id="ARBA00022618"/>
    </source>
</evidence>
<name>A0ABZ2GZE4_9GAMM</name>
<evidence type="ECO:0000256" key="7">
    <source>
        <dbReference type="ARBA" id="ARBA00022984"/>
    </source>
</evidence>
<evidence type="ECO:0000313" key="14">
    <source>
        <dbReference type="EMBL" id="WWR11711.1"/>
    </source>
</evidence>
<dbReference type="InterPro" id="IPR000715">
    <property type="entry name" value="Glycosyl_transferase_4"/>
</dbReference>
<protein>
    <recommendedName>
        <fullName evidence="12 13">Phospho-N-acetylmuramoyl-pentapeptide-transferase</fullName>
        <ecNumber evidence="12 13">2.7.8.13</ecNumber>
    </recommendedName>
    <alternativeName>
        <fullName evidence="12">UDP-MurNAc-pentapeptide phosphotransferase</fullName>
    </alternativeName>
</protein>
<dbReference type="CDD" id="cd06852">
    <property type="entry name" value="GT_MraY"/>
    <property type="match status" value="1"/>
</dbReference>
<comment type="subcellular location">
    <subcellularLocation>
        <location evidence="12">Cell membrane</location>
        <topology evidence="12">Multi-pass membrane protein</topology>
    </subcellularLocation>
    <subcellularLocation>
        <location evidence="1">Membrane</location>
        <topology evidence="1">Multi-pass membrane protein</topology>
    </subcellularLocation>
</comment>
<dbReference type="NCBIfam" id="TIGR00445">
    <property type="entry name" value="mraY"/>
    <property type="match status" value="1"/>
</dbReference>
<dbReference type="Pfam" id="PF00953">
    <property type="entry name" value="Glycos_transf_4"/>
    <property type="match status" value="1"/>
</dbReference>
<keyword evidence="6 12" id="KW-0133">Cell shape</keyword>
<evidence type="ECO:0000256" key="1">
    <source>
        <dbReference type="ARBA" id="ARBA00004141"/>
    </source>
</evidence>
<keyword evidence="3 12" id="KW-0132">Cell division</keyword>
<comment type="cofactor">
    <cofactor evidence="12">
        <name>Mg(2+)</name>
        <dbReference type="ChEBI" id="CHEBI:18420"/>
    </cofactor>
</comment>
<keyword evidence="12" id="KW-0460">Magnesium</keyword>
<keyword evidence="11 12" id="KW-0961">Cell wall biogenesis/degradation</keyword>
<evidence type="ECO:0000256" key="6">
    <source>
        <dbReference type="ARBA" id="ARBA00022960"/>
    </source>
</evidence>
<evidence type="ECO:0000256" key="8">
    <source>
        <dbReference type="ARBA" id="ARBA00022989"/>
    </source>
</evidence>
<feature type="transmembrane region" description="Helical" evidence="12">
    <location>
        <begin position="178"/>
        <end position="205"/>
    </location>
</feature>
<comment type="similarity">
    <text evidence="2 12">Belongs to the glycosyltransferase 4 family. MraY subfamily.</text>
</comment>
<feature type="transmembrane region" description="Helical" evidence="12">
    <location>
        <begin position="241"/>
        <end position="261"/>
    </location>
</feature>
<keyword evidence="12" id="KW-0479">Metal-binding</keyword>
<keyword evidence="9 12" id="KW-0472">Membrane</keyword>
<dbReference type="EMBL" id="CP135137">
    <property type="protein sequence ID" value="WWR11711.1"/>
    <property type="molecule type" value="Genomic_DNA"/>
</dbReference>
<keyword evidence="7 12" id="KW-0573">Peptidoglycan synthesis</keyword>
<evidence type="ECO:0000256" key="11">
    <source>
        <dbReference type="ARBA" id="ARBA00023316"/>
    </source>
</evidence>
<feature type="transmembrane region" description="Helical" evidence="12">
    <location>
        <begin position="267"/>
        <end position="289"/>
    </location>
</feature>
<dbReference type="InterPro" id="IPR018480">
    <property type="entry name" value="PNAcMuramoyl-5peptid_Trfase_CS"/>
</dbReference>
<keyword evidence="5 12" id="KW-0812">Transmembrane</keyword>
<dbReference type="PROSITE" id="PS01348">
    <property type="entry name" value="MRAY_2"/>
    <property type="match status" value="1"/>
</dbReference>
<organism evidence="14 15">
    <name type="scientific">Candidatus Legionella polyplacis</name>
    <dbReference type="NCBI Taxonomy" id="2005262"/>
    <lineage>
        <taxon>Bacteria</taxon>
        <taxon>Pseudomonadati</taxon>
        <taxon>Pseudomonadota</taxon>
        <taxon>Gammaproteobacteria</taxon>
        <taxon>Legionellales</taxon>
        <taxon>Legionellaceae</taxon>
        <taxon>Legionella</taxon>
    </lineage>
</organism>
<dbReference type="GO" id="GO:0016740">
    <property type="term" value="F:transferase activity"/>
    <property type="evidence" value="ECO:0007669"/>
    <property type="project" value="UniProtKB-KW"/>
</dbReference>
<evidence type="ECO:0000256" key="10">
    <source>
        <dbReference type="ARBA" id="ARBA00023306"/>
    </source>
</evidence>
<dbReference type="PROSITE" id="PS01347">
    <property type="entry name" value="MRAY_1"/>
    <property type="match status" value="1"/>
</dbReference>
<keyword evidence="12" id="KW-1003">Cell membrane</keyword>
<dbReference type="RefSeq" id="WP_338516230.1">
    <property type="nucleotide sequence ID" value="NZ_CP135137.1"/>
</dbReference>
<gene>
    <name evidence="12 14" type="primary">mraY</name>
    <name evidence="14" type="ORF">RQL39_00945</name>
</gene>
<feature type="transmembrane region" description="Helical" evidence="12">
    <location>
        <begin position="134"/>
        <end position="157"/>
    </location>
</feature>
<evidence type="ECO:0000256" key="13">
    <source>
        <dbReference type="NCBIfam" id="TIGR00445"/>
    </source>
</evidence>
<keyword evidence="15" id="KW-1185">Reference proteome</keyword>
<comment type="catalytic activity">
    <reaction evidence="12">
        <text>UDP-N-acetyl-alpha-D-muramoyl-L-alanyl-gamma-D-glutamyl-meso-2,6-diaminopimeloyl-D-alanyl-D-alanine + di-trans,octa-cis-undecaprenyl phosphate = di-trans,octa-cis-undecaprenyl diphospho-N-acetyl-alpha-D-muramoyl-L-alanyl-D-glutamyl-meso-2,6-diaminopimeloyl-D-alanyl-D-alanine + UMP</text>
        <dbReference type="Rhea" id="RHEA:28386"/>
        <dbReference type="ChEBI" id="CHEBI:57865"/>
        <dbReference type="ChEBI" id="CHEBI:60392"/>
        <dbReference type="ChEBI" id="CHEBI:61386"/>
        <dbReference type="ChEBI" id="CHEBI:61387"/>
        <dbReference type="EC" id="2.7.8.13"/>
    </reaction>
</comment>
<dbReference type="PANTHER" id="PTHR22926:SF5">
    <property type="entry name" value="PHOSPHO-N-ACETYLMURAMOYL-PENTAPEPTIDE-TRANSFERASE HOMOLOG"/>
    <property type="match status" value="1"/>
</dbReference>
<proteinExistence type="inferred from homology"/>
<dbReference type="Proteomes" id="UP001368618">
    <property type="component" value="Chromosome"/>
</dbReference>
<evidence type="ECO:0000313" key="15">
    <source>
        <dbReference type="Proteomes" id="UP001368618"/>
    </source>
</evidence>
<comment type="pathway">
    <text evidence="12">Cell wall biogenesis; peptidoglycan biosynthesis.</text>
</comment>
<feature type="transmembrane region" description="Helical" evidence="12">
    <location>
        <begin position="217"/>
        <end position="234"/>
    </location>
</feature>
<dbReference type="PANTHER" id="PTHR22926">
    <property type="entry name" value="PHOSPHO-N-ACETYLMURAMOYL-PENTAPEPTIDE-TRANSFERASE"/>
    <property type="match status" value="1"/>
</dbReference>
<feature type="transmembrane region" description="Helical" evidence="12">
    <location>
        <begin position="317"/>
        <end position="340"/>
    </location>
</feature>
<evidence type="ECO:0000256" key="9">
    <source>
        <dbReference type="ARBA" id="ARBA00023136"/>
    </source>
</evidence>
<comment type="function">
    <text evidence="12">Catalyzes the initial step of the lipid cycle reactions in the biosynthesis of the cell wall peptidoglycan: transfers peptidoglycan precursor phospho-MurNAc-pentapeptide from UDP-MurNAc-pentapeptide onto the lipid carrier undecaprenyl phosphate, yielding undecaprenyl-pyrophosphoryl-MurNAc-pentapeptide, known as lipid I.</text>
</comment>